<organism evidence="2 3">
    <name type="scientific">Streptomyces virginiae</name>
    <name type="common">Streptomyces cinnamonensis</name>
    <dbReference type="NCBI Taxonomy" id="1961"/>
    <lineage>
        <taxon>Bacteria</taxon>
        <taxon>Bacillati</taxon>
        <taxon>Actinomycetota</taxon>
        <taxon>Actinomycetes</taxon>
        <taxon>Kitasatosporales</taxon>
        <taxon>Streptomycetaceae</taxon>
        <taxon>Streptomyces</taxon>
    </lineage>
</organism>
<feature type="region of interest" description="Disordered" evidence="1">
    <location>
        <begin position="1"/>
        <end position="39"/>
    </location>
</feature>
<proteinExistence type="predicted"/>
<dbReference type="InterPro" id="IPR049975">
    <property type="entry name" value="SAV_915-like_dom"/>
</dbReference>
<keyword evidence="3" id="KW-1185">Reference proteome</keyword>
<evidence type="ECO:0000313" key="3">
    <source>
        <dbReference type="Proteomes" id="UP000660554"/>
    </source>
</evidence>
<protein>
    <recommendedName>
        <fullName evidence="4">SseB protein N-terminal domain-containing protein</fullName>
    </recommendedName>
</protein>
<gene>
    <name evidence="2" type="ORF">Scinn_48340</name>
</gene>
<reference evidence="3" key="1">
    <citation type="submission" date="2020-09" db="EMBL/GenBank/DDBJ databases">
        <title>Whole genome shotgun sequence of Streptomyces cinnamonensis NBRC 15873.</title>
        <authorList>
            <person name="Komaki H."/>
            <person name="Tamura T."/>
        </authorList>
    </citation>
    <scope>NUCLEOTIDE SEQUENCE [LARGE SCALE GENOMIC DNA]</scope>
    <source>
        <strain evidence="3">NBRC 15873</strain>
    </source>
</reference>
<sequence>MDSARRRKGCVTERPPAGVAGDSFVVAPRTASPHPGPHPPLVVPLGGPMCLFQYDDDPEPEERVPAGPLCVPVRPGTAQVVLRMFRTPLGERTAVGFTRPDLLAATLGAGHPWIRLSESALRALAAPLGGCPLTIDPTFSAPAVTPVPARTADVAARAF</sequence>
<dbReference type="NCBIfam" id="NF042914">
    <property type="entry name" value="SAV915_dom"/>
    <property type="match status" value="1"/>
</dbReference>
<comment type="caution">
    <text evidence="2">The sequence shown here is derived from an EMBL/GenBank/DDBJ whole genome shotgun (WGS) entry which is preliminary data.</text>
</comment>
<name>A0ABQ3NRI8_STRVG</name>
<accession>A0ABQ3NRI8</accession>
<dbReference type="Proteomes" id="UP000660554">
    <property type="component" value="Unassembled WGS sequence"/>
</dbReference>
<evidence type="ECO:0000313" key="2">
    <source>
        <dbReference type="EMBL" id="GHI15371.1"/>
    </source>
</evidence>
<dbReference type="EMBL" id="BNDV01000010">
    <property type="protein sequence ID" value="GHI15371.1"/>
    <property type="molecule type" value="Genomic_DNA"/>
</dbReference>
<evidence type="ECO:0000256" key="1">
    <source>
        <dbReference type="SAM" id="MobiDB-lite"/>
    </source>
</evidence>
<evidence type="ECO:0008006" key="4">
    <source>
        <dbReference type="Google" id="ProtNLM"/>
    </source>
</evidence>